<evidence type="ECO:0000313" key="2">
    <source>
        <dbReference type="EMBL" id="HAT6345304.1"/>
    </source>
</evidence>
<reference evidence="2" key="1">
    <citation type="journal article" date="2018" name="Genome Biol.">
        <title>SKESA: strategic k-mer extension for scrupulous assemblies.</title>
        <authorList>
            <person name="Souvorov A."/>
            <person name="Agarwala R."/>
            <person name="Lipman D.J."/>
        </authorList>
    </citation>
    <scope>NUCLEOTIDE SEQUENCE</scope>
    <source>
        <strain evidence="2">OLC2673_Aeromonas</strain>
    </source>
</reference>
<dbReference type="Proteomes" id="UP000859505">
    <property type="component" value="Unassembled WGS sequence"/>
</dbReference>
<organism evidence="2 3">
    <name type="scientific">Aeromonas hydrophila</name>
    <dbReference type="NCBI Taxonomy" id="644"/>
    <lineage>
        <taxon>Bacteria</taxon>
        <taxon>Pseudomonadati</taxon>
        <taxon>Pseudomonadota</taxon>
        <taxon>Gammaproteobacteria</taxon>
        <taxon>Aeromonadales</taxon>
        <taxon>Aeromonadaceae</taxon>
        <taxon>Aeromonas</taxon>
    </lineage>
</organism>
<dbReference type="EMBL" id="DACTUL010000026">
    <property type="protein sequence ID" value="HAT6345304.1"/>
    <property type="molecule type" value="Genomic_DNA"/>
</dbReference>
<proteinExistence type="predicted"/>
<dbReference type="Pfam" id="PF13392">
    <property type="entry name" value="HNH_3"/>
    <property type="match status" value="1"/>
</dbReference>
<name>A0AAD3YKQ7_AERHY</name>
<keyword evidence="2" id="KW-0378">Hydrolase</keyword>
<dbReference type="SUPFAM" id="SSF54060">
    <property type="entry name" value="His-Me finger endonucleases"/>
    <property type="match status" value="1"/>
</dbReference>
<gene>
    <name evidence="2" type="ORF">JAJ28_003070</name>
</gene>
<evidence type="ECO:0000259" key="1">
    <source>
        <dbReference type="Pfam" id="PF13392"/>
    </source>
</evidence>
<comment type="caution">
    <text evidence="2">The sequence shown here is derived from an EMBL/GenBank/DDBJ whole genome shotgun (WGS) entry which is preliminary data.</text>
</comment>
<feature type="domain" description="HNH nuclease" evidence="1">
    <location>
        <begin position="64"/>
        <end position="108"/>
    </location>
</feature>
<accession>A0AAD3YKQ7</accession>
<dbReference type="InterPro" id="IPR003615">
    <property type="entry name" value="HNH_nuc"/>
</dbReference>
<dbReference type="GO" id="GO:0004519">
    <property type="term" value="F:endonuclease activity"/>
    <property type="evidence" value="ECO:0007669"/>
    <property type="project" value="UniProtKB-KW"/>
</dbReference>
<dbReference type="InterPro" id="IPR044925">
    <property type="entry name" value="His-Me_finger_sf"/>
</dbReference>
<sequence length="162" mass="18648">MYYMNTNHNHTTTKIITLNGVQTIYTISTDGTITNTKKGNVLKHSLCGNYYKVSICHNKQTHSVYVHRLLALHFLEVPEGENIVVDHINNNKLDNSLSNLNWITQSENILKATRATEYNRVPESVRTEILTKYYDENRTAKSLADEYDIPLSTIYTIARKNK</sequence>
<dbReference type="AlphaFoldDB" id="A0AAD3YKQ7"/>
<keyword evidence="2" id="KW-0540">Nuclease</keyword>
<keyword evidence="2" id="KW-0255">Endonuclease</keyword>
<reference evidence="2" key="2">
    <citation type="submission" date="2020-01" db="EMBL/GenBank/DDBJ databases">
        <authorList>
            <consortium name="NCBI Pathogen Detection Project"/>
        </authorList>
    </citation>
    <scope>NUCLEOTIDE SEQUENCE</scope>
    <source>
        <strain evidence="2">OLC2673_Aeromonas</strain>
    </source>
</reference>
<protein>
    <submittedName>
        <fullName evidence="2">HNH endonuclease</fullName>
    </submittedName>
</protein>
<dbReference type="Gene3D" id="3.90.75.20">
    <property type="match status" value="1"/>
</dbReference>
<evidence type="ECO:0000313" key="3">
    <source>
        <dbReference type="Proteomes" id="UP000859505"/>
    </source>
</evidence>